<reference evidence="1" key="1">
    <citation type="journal article" date="2023" name="PhytoFront">
        <title>Draft Genome Resources of Seven Strains of Tilletia horrida, Causal Agent of Kernel Smut of Rice.</title>
        <authorList>
            <person name="Khanal S."/>
            <person name="Antony Babu S."/>
            <person name="Zhou X.G."/>
        </authorList>
    </citation>
    <scope>NUCLEOTIDE SEQUENCE</scope>
    <source>
        <strain evidence="1">TX3</strain>
    </source>
</reference>
<gene>
    <name evidence="1" type="ORF">OC842_003174</name>
</gene>
<dbReference type="EMBL" id="JAPDMQ010000151">
    <property type="protein sequence ID" value="KAK0532830.1"/>
    <property type="molecule type" value="Genomic_DNA"/>
</dbReference>
<proteinExistence type="predicted"/>
<organism evidence="1 2">
    <name type="scientific">Tilletia horrida</name>
    <dbReference type="NCBI Taxonomy" id="155126"/>
    <lineage>
        <taxon>Eukaryota</taxon>
        <taxon>Fungi</taxon>
        <taxon>Dikarya</taxon>
        <taxon>Basidiomycota</taxon>
        <taxon>Ustilaginomycotina</taxon>
        <taxon>Exobasidiomycetes</taxon>
        <taxon>Tilletiales</taxon>
        <taxon>Tilletiaceae</taxon>
        <taxon>Tilletia</taxon>
    </lineage>
</organism>
<accession>A0AAN6GC75</accession>
<dbReference type="Proteomes" id="UP001176521">
    <property type="component" value="Unassembled WGS sequence"/>
</dbReference>
<sequence length="206" mass="22304">MTSNQATTPPTPPPNEGLAHLVLHFEPSSFPSAALTPPTPALRFLFRIEAQLEAKWAAVGQSANAFRAIVPIKGGRIVASPQPAPGEVGQERVREGIKAFDGARIIVGGSDFLRRTDDGVFWPTAHYGFELPSGHYLYVNSEGSRIILPHAKDPSNPAPDEMLFRLRLKLESDDPDEEVQRAVRSVLVASAVRGLGTIAMDVYAVE</sequence>
<dbReference type="Gene3D" id="2.40.160.20">
    <property type="match status" value="1"/>
</dbReference>
<dbReference type="AlphaFoldDB" id="A0AAN6GC75"/>
<protein>
    <submittedName>
        <fullName evidence="1">Uncharacterized protein</fullName>
    </submittedName>
</protein>
<evidence type="ECO:0000313" key="2">
    <source>
        <dbReference type="Proteomes" id="UP001176521"/>
    </source>
</evidence>
<keyword evidence="2" id="KW-1185">Reference proteome</keyword>
<dbReference type="Pfam" id="PF11578">
    <property type="entry name" value="DUF3237"/>
    <property type="match status" value="1"/>
</dbReference>
<name>A0AAN6GC75_9BASI</name>
<comment type="caution">
    <text evidence="1">The sequence shown here is derived from an EMBL/GenBank/DDBJ whole genome shotgun (WGS) entry which is preliminary data.</text>
</comment>
<evidence type="ECO:0000313" key="1">
    <source>
        <dbReference type="EMBL" id="KAK0532830.1"/>
    </source>
</evidence>